<keyword evidence="3 6" id="KW-0812">Transmembrane</keyword>
<evidence type="ECO:0000256" key="1">
    <source>
        <dbReference type="ARBA" id="ARBA00004141"/>
    </source>
</evidence>
<feature type="transmembrane region" description="Helical" evidence="6">
    <location>
        <begin position="290"/>
        <end position="312"/>
    </location>
</feature>
<name>A0ABM4DPP2_HYDVU</name>
<protein>
    <submittedName>
        <fullName evidence="8">Protein unc-93 homolog A-like</fullName>
    </submittedName>
</protein>
<evidence type="ECO:0000256" key="2">
    <source>
        <dbReference type="ARBA" id="ARBA00009172"/>
    </source>
</evidence>
<sequence length="453" mass="49985">MSTITTYKNLLILSMGFFLIHSAFLPIQNIQGSLHKDPALGFGSLTALYASAILSCCFLPNLLMAKFKPKILTILSMSSFPLYVLANFMPVMGTIMPASIIFGLSTAVMWTCHSSYITTIATNHANSLNLPKDPVVSKFFSIFYVLFQFSQILGNGVSSAVLRSVNKDKIKGNVSTSNTSISCGSKYCPSASVVTDIETIHIDIVYKLMGILLGLSLVGVLLVVLFLDALWEDTRNNQPLMKLCFSTIKHAKNPMILLLVPITIFSGMDQAFVFGEYTKTFVSCSLGIDVIGYSMMCFGAVACLVSVAIGLIVKWTGTYLVMVVGMFSYLGLMSWFLVWNTGAYPNYTFYVGAMGCGLTTAIWMSQSNAIYGVYFPKTQEAAFSIYRLFQNLGFTISFAYADILCTSTKIYILMGLLIFSMVLYSIAEFNYRKSVKNTCKENVVENTNLDEKF</sequence>
<keyword evidence="5 6" id="KW-0472">Membrane</keyword>
<evidence type="ECO:0000256" key="5">
    <source>
        <dbReference type="ARBA" id="ARBA00023136"/>
    </source>
</evidence>
<feature type="transmembrane region" description="Helical" evidence="6">
    <location>
        <begin position="139"/>
        <end position="162"/>
    </location>
</feature>
<accession>A0ABM4DPP2</accession>
<dbReference type="SUPFAM" id="SSF103473">
    <property type="entry name" value="MFS general substrate transporter"/>
    <property type="match status" value="1"/>
</dbReference>
<reference evidence="8" key="1">
    <citation type="submission" date="2025-08" db="UniProtKB">
        <authorList>
            <consortium name="RefSeq"/>
        </authorList>
    </citation>
    <scope>IDENTIFICATION</scope>
</reference>
<evidence type="ECO:0000313" key="7">
    <source>
        <dbReference type="Proteomes" id="UP001652625"/>
    </source>
</evidence>
<evidence type="ECO:0000256" key="6">
    <source>
        <dbReference type="SAM" id="Phobius"/>
    </source>
</evidence>
<organism evidence="7 8">
    <name type="scientific">Hydra vulgaris</name>
    <name type="common">Hydra</name>
    <name type="synonym">Hydra attenuata</name>
    <dbReference type="NCBI Taxonomy" id="6087"/>
    <lineage>
        <taxon>Eukaryota</taxon>
        <taxon>Metazoa</taxon>
        <taxon>Cnidaria</taxon>
        <taxon>Hydrozoa</taxon>
        <taxon>Hydroidolina</taxon>
        <taxon>Anthoathecata</taxon>
        <taxon>Aplanulata</taxon>
        <taxon>Hydridae</taxon>
        <taxon>Hydra</taxon>
    </lineage>
</organism>
<feature type="transmembrane region" description="Helical" evidence="6">
    <location>
        <begin position="344"/>
        <end position="364"/>
    </location>
</feature>
<evidence type="ECO:0000256" key="4">
    <source>
        <dbReference type="ARBA" id="ARBA00022989"/>
    </source>
</evidence>
<proteinExistence type="inferred from homology"/>
<comment type="subcellular location">
    <subcellularLocation>
        <location evidence="1">Membrane</location>
        <topology evidence="1">Multi-pass membrane protein</topology>
    </subcellularLocation>
</comment>
<dbReference type="GeneID" id="136072113"/>
<feature type="transmembrane region" description="Helical" evidence="6">
    <location>
        <begin position="410"/>
        <end position="427"/>
    </location>
</feature>
<feature type="transmembrane region" description="Helical" evidence="6">
    <location>
        <begin position="208"/>
        <end position="231"/>
    </location>
</feature>
<evidence type="ECO:0000256" key="3">
    <source>
        <dbReference type="ARBA" id="ARBA00022692"/>
    </source>
</evidence>
<dbReference type="PANTHER" id="PTHR19444:SF13">
    <property type="entry name" value="PROTEIN UNC-93 HOMOLOG A"/>
    <property type="match status" value="1"/>
</dbReference>
<dbReference type="InterPro" id="IPR036259">
    <property type="entry name" value="MFS_trans_sf"/>
</dbReference>
<dbReference type="Proteomes" id="UP001652625">
    <property type="component" value="Chromosome 15"/>
</dbReference>
<comment type="similarity">
    <text evidence="2">Belongs to the unc-93 family.</text>
</comment>
<feature type="transmembrane region" description="Helical" evidence="6">
    <location>
        <begin position="319"/>
        <end position="338"/>
    </location>
</feature>
<gene>
    <name evidence="8" type="primary">LOC136072113</name>
</gene>
<evidence type="ECO:0000313" key="8">
    <source>
        <dbReference type="RefSeq" id="XP_065676537.1"/>
    </source>
</evidence>
<dbReference type="InterPro" id="IPR010291">
    <property type="entry name" value="Ion_channel_UNC-93"/>
</dbReference>
<feature type="transmembrane region" description="Helical" evidence="6">
    <location>
        <begin position="39"/>
        <end position="59"/>
    </location>
</feature>
<keyword evidence="7" id="KW-1185">Reference proteome</keyword>
<keyword evidence="4 6" id="KW-1133">Transmembrane helix</keyword>
<dbReference type="Pfam" id="PF05978">
    <property type="entry name" value="UNC-93"/>
    <property type="match status" value="1"/>
</dbReference>
<feature type="transmembrane region" description="Helical" evidence="6">
    <location>
        <begin position="7"/>
        <end position="27"/>
    </location>
</feature>
<dbReference type="RefSeq" id="XP_065676537.1">
    <property type="nucleotide sequence ID" value="XM_065820465.1"/>
</dbReference>
<feature type="transmembrane region" description="Helical" evidence="6">
    <location>
        <begin position="255"/>
        <end position="275"/>
    </location>
</feature>
<dbReference type="InterPro" id="IPR051951">
    <property type="entry name" value="UNC-93_regulatory"/>
</dbReference>
<dbReference type="PANTHER" id="PTHR19444">
    <property type="entry name" value="UNC-93 RELATED"/>
    <property type="match status" value="1"/>
</dbReference>
<dbReference type="Gene3D" id="1.20.1250.20">
    <property type="entry name" value="MFS general substrate transporter like domains"/>
    <property type="match status" value="2"/>
</dbReference>